<comment type="caution">
    <text evidence="1">The sequence shown here is derived from an EMBL/GenBank/DDBJ whole genome shotgun (WGS) entry which is preliminary data.</text>
</comment>
<dbReference type="Proteomes" id="UP001501237">
    <property type="component" value="Unassembled WGS sequence"/>
</dbReference>
<name>A0ABP6QGI8_9ACTN</name>
<evidence type="ECO:0000313" key="2">
    <source>
        <dbReference type="Proteomes" id="UP001501237"/>
    </source>
</evidence>
<accession>A0ABP6QGI8</accession>
<sequence>MVLGIDPETVAAWVTIVAAGAHLARTFLGRPEFTATVQVIVPRTVCADTEGTGPESAEQAGARP</sequence>
<dbReference type="EMBL" id="BAAAUV010000011">
    <property type="protein sequence ID" value="GAA3221126.1"/>
    <property type="molecule type" value="Genomic_DNA"/>
</dbReference>
<gene>
    <name evidence="1" type="ORF">GCM10010468_46140</name>
</gene>
<organism evidence="1 2">
    <name type="scientific">Actinocorallia longicatena</name>
    <dbReference type="NCBI Taxonomy" id="111803"/>
    <lineage>
        <taxon>Bacteria</taxon>
        <taxon>Bacillati</taxon>
        <taxon>Actinomycetota</taxon>
        <taxon>Actinomycetes</taxon>
        <taxon>Streptosporangiales</taxon>
        <taxon>Thermomonosporaceae</taxon>
        <taxon>Actinocorallia</taxon>
    </lineage>
</organism>
<proteinExistence type="predicted"/>
<reference evidence="2" key="1">
    <citation type="journal article" date="2019" name="Int. J. Syst. Evol. Microbiol.">
        <title>The Global Catalogue of Microorganisms (GCM) 10K type strain sequencing project: providing services to taxonomists for standard genome sequencing and annotation.</title>
        <authorList>
            <consortium name="The Broad Institute Genomics Platform"/>
            <consortium name="The Broad Institute Genome Sequencing Center for Infectious Disease"/>
            <person name="Wu L."/>
            <person name="Ma J."/>
        </authorList>
    </citation>
    <scope>NUCLEOTIDE SEQUENCE [LARGE SCALE GENOMIC DNA]</scope>
    <source>
        <strain evidence="2">JCM 9377</strain>
    </source>
</reference>
<keyword evidence="2" id="KW-1185">Reference proteome</keyword>
<protein>
    <submittedName>
        <fullName evidence="1">Uncharacterized protein</fullName>
    </submittedName>
</protein>
<evidence type="ECO:0000313" key="1">
    <source>
        <dbReference type="EMBL" id="GAA3221126.1"/>
    </source>
</evidence>